<dbReference type="KEGG" id="erl:AOC36_00460"/>
<dbReference type="InterPro" id="IPR051819">
    <property type="entry name" value="PTS_sugar-specific_EIIB"/>
</dbReference>
<dbReference type="EMBL" id="CP013213">
    <property type="protein sequence ID" value="AMC92518.1"/>
    <property type="molecule type" value="Genomic_DNA"/>
</dbReference>
<organism evidence="9 10">
    <name type="scientific">Erysipelothrix larvae</name>
    <dbReference type="NCBI Taxonomy" id="1514105"/>
    <lineage>
        <taxon>Bacteria</taxon>
        <taxon>Bacillati</taxon>
        <taxon>Bacillota</taxon>
        <taxon>Erysipelotrichia</taxon>
        <taxon>Erysipelotrichales</taxon>
        <taxon>Erysipelotrichaceae</taxon>
        <taxon>Erysipelothrix</taxon>
    </lineage>
</organism>
<dbReference type="RefSeq" id="WP_067629842.1">
    <property type="nucleotide sequence ID" value="NZ_CP013213.1"/>
</dbReference>
<evidence type="ECO:0000256" key="5">
    <source>
        <dbReference type="ARBA" id="ARBA00022683"/>
    </source>
</evidence>
<sequence>MRKVVLLCAAGMSTSMLVKNISVAAKEEDYEIEVTAHTISDAKSVVPGSDIVLLGPQVRFNLNGVKDKFPDIPVKVMDMEAYGKMDGKKIVALIRKTLND</sequence>
<dbReference type="GO" id="GO:0009401">
    <property type="term" value="P:phosphoenolpyruvate-dependent sugar phosphotransferase system"/>
    <property type="evidence" value="ECO:0007669"/>
    <property type="project" value="UniProtKB-KW"/>
</dbReference>
<dbReference type="GO" id="GO:0016301">
    <property type="term" value="F:kinase activity"/>
    <property type="evidence" value="ECO:0007669"/>
    <property type="project" value="UniProtKB-KW"/>
</dbReference>
<keyword evidence="2" id="KW-0597">Phosphoprotein</keyword>
<feature type="domain" description="PTS EIIB type-3" evidence="8">
    <location>
        <begin position="1"/>
        <end position="100"/>
    </location>
</feature>
<dbReference type="PANTHER" id="PTHR34581">
    <property type="entry name" value="PTS SYSTEM N,N'-DIACETYLCHITOBIOSE-SPECIFIC EIIB COMPONENT"/>
    <property type="match status" value="1"/>
</dbReference>
<dbReference type="PROSITE" id="PS51100">
    <property type="entry name" value="PTS_EIIB_TYPE_3"/>
    <property type="match status" value="1"/>
</dbReference>
<dbReference type="SUPFAM" id="SSF52794">
    <property type="entry name" value="PTS system IIB component-like"/>
    <property type="match status" value="1"/>
</dbReference>
<accession>A0A109UGD8</accession>
<reference evidence="9 10" key="1">
    <citation type="submission" date="2015-10" db="EMBL/GenBank/DDBJ databases">
        <title>Erysipelothrix larvae sp. LV19 isolated from the larval gut of the rhinoceros beetle, Trypoxylus dichotomus.</title>
        <authorList>
            <person name="Lim S."/>
            <person name="Kim B.-C."/>
        </authorList>
    </citation>
    <scope>NUCLEOTIDE SEQUENCE [LARGE SCALE GENOMIC DNA]</scope>
    <source>
        <strain evidence="9 10">LV19</strain>
    </source>
</reference>
<name>A0A109UGD8_9FIRM</name>
<keyword evidence="1" id="KW-0813">Transport</keyword>
<dbReference type="CDD" id="cd05564">
    <property type="entry name" value="PTS_IIB_chitobiose_lichenan"/>
    <property type="match status" value="1"/>
</dbReference>
<protein>
    <submittedName>
        <fullName evidence="9">PTS sugar transporter subunit IIB</fullName>
    </submittedName>
</protein>
<evidence type="ECO:0000256" key="1">
    <source>
        <dbReference type="ARBA" id="ARBA00022448"/>
    </source>
</evidence>
<gene>
    <name evidence="9" type="ORF">AOC36_00460</name>
</gene>
<keyword evidence="5" id="KW-0598">Phosphotransferase system</keyword>
<evidence type="ECO:0000256" key="2">
    <source>
        <dbReference type="ARBA" id="ARBA00022553"/>
    </source>
</evidence>
<dbReference type="InterPro" id="IPR036095">
    <property type="entry name" value="PTS_EIIB-like_sf"/>
</dbReference>
<keyword evidence="10" id="KW-1185">Reference proteome</keyword>
<dbReference type="Proteomes" id="UP000063781">
    <property type="component" value="Chromosome"/>
</dbReference>
<dbReference type="STRING" id="1514105.AOC36_00460"/>
<dbReference type="InterPro" id="IPR013012">
    <property type="entry name" value="PTS_EIIB_3"/>
</dbReference>
<evidence type="ECO:0000256" key="6">
    <source>
        <dbReference type="ARBA" id="ARBA00022777"/>
    </source>
</evidence>
<evidence type="ECO:0000256" key="7">
    <source>
        <dbReference type="PROSITE-ProRule" id="PRU00423"/>
    </source>
</evidence>
<evidence type="ECO:0000313" key="9">
    <source>
        <dbReference type="EMBL" id="AMC92518.1"/>
    </source>
</evidence>
<keyword evidence="6" id="KW-0418">Kinase</keyword>
<keyword evidence="4" id="KW-0808">Transferase</keyword>
<dbReference type="InterPro" id="IPR003501">
    <property type="entry name" value="PTS_EIIB_2/3"/>
</dbReference>
<proteinExistence type="predicted"/>
<evidence type="ECO:0000256" key="3">
    <source>
        <dbReference type="ARBA" id="ARBA00022597"/>
    </source>
</evidence>
<keyword evidence="3 9" id="KW-0762">Sugar transport</keyword>
<evidence type="ECO:0000256" key="4">
    <source>
        <dbReference type="ARBA" id="ARBA00022679"/>
    </source>
</evidence>
<dbReference type="GO" id="GO:0008982">
    <property type="term" value="F:protein-N(PI)-phosphohistidine-sugar phosphotransferase activity"/>
    <property type="evidence" value="ECO:0007669"/>
    <property type="project" value="InterPro"/>
</dbReference>
<dbReference type="PANTHER" id="PTHR34581:SF2">
    <property type="entry name" value="PTS SYSTEM N,N'-DIACETYLCHITOBIOSE-SPECIFIC EIIB COMPONENT"/>
    <property type="match status" value="1"/>
</dbReference>
<feature type="modified residue" description="Phosphocysteine; by EIIA" evidence="7">
    <location>
        <position position="8"/>
    </location>
</feature>
<dbReference type="Pfam" id="PF02302">
    <property type="entry name" value="PTS_IIB"/>
    <property type="match status" value="1"/>
</dbReference>
<evidence type="ECO:0000313" key="10">
    <source>
        <dbReference type="Proteomes" id="UP000063781"/>
    </source>
</evidence>
<dbReference type="OrthoDB" id="2186177at2"/>
<dbReference type="AlphaFoldDB" id="A0A109UGD8"/>
<dbReference type="Gene3D" id="3.40.50.2300">
    <property type="match status" value="1"/>
</dbReference>
<evidence type="ECO:0000259" key="8">
    <source>
        <dbReference type="PROSITE" id="PS51100"/>
    </source>
</evidence>